<evidence type="ECO:0000313" key="2">
    <source>
        <dbReference type="EMBL" id="GJJ73868.1"/>
    </source>
</evidence>
<proteinExistence type="predicted"/>
<reference evidence="2" key="1">
    <citation type="submission" date="2021-11" db="EMBL/GenBank/DDBJ databases">
        <authorList>
            <person name="Herlambang A."/>
            <person name="Guo Y."/>
            <person name="Takashima Y."/>
            <person name="Nishizawa T."/>
        </authorList>
    </citation>
    <scope>NUCLEOTIDE SEQUENCE</scope>
    <source>
        <strain evidence="2">E1425</strain>
    </source>
</reference>
<evidence type="ECO:0000313" key="3">
    <source>
        <dbReference type="Proteomes" id="UP000827284"/>
    </source>
</evidence>
<feature type="region of interest" description="Disordered" evidence="1">
    <location>
        <begin position="260"/>
        <end position="279"/>
    </location>
</feature>
<comment type="caution">
    <text evidence="2">The sequence shown here is derived from an EMBL/GenBank/DDBJ whole genome shotgun (WGS) entry which is preliminary data.</text>
</comment>
<feature type="region of interest" description="Disordered" evidence="1">
    <location>
        <begin position="1"/>
        <end position="23"/>
    </location>
</feature>
<evidence type="ECO:0000256" key="1">
    <source>
        <dbReference type="SAM" id="MobiDB-lite"/>
    </source>
</evidence>
<sequence>MQSPANNIQSPRPQSRPSAQQNQVPYDKELMASLHVLLDQLSIVEQQGLVMFQKIEESFKHPYAQQEAIADTASLLIHVDTLTTQARTTGFGALTLLPTSPTVVSTPSASSSSVMAGTPKPMFLSPRMQNHIHNNLNVSSSTNNNNTGMDVQMMSPVPLSLVSTPAASASALNNTTATTGTTGATPSATNNIPTPVPQPVANPASPFPSSDVIMSSSTPAASGQFDANGMLPGSGMVSTPSSAATAAAAAVASTGSGAFGTPATPATPSAQSSSHPSAALTQMMEARQRDVQALYTEKRKLKMNFRVAAQMIKP</sequence>
<name>A0A9P3LX89_9FUNG</name>
<feature type="region of interest" description="Disordered" evidence="1">
    <location>
        <begin position="174"/>
        <end position="227"/>
    </location>
</feature>
<dbReference type="EMBL" id="BQFW01000008">
    <property type="protein sequence ID" value="GJJ73868.1"/>
    <property type="molecule type" value="Genomic_DNA"/>
</dbReference>
<dbReference type="OrthoDB" id="2433694at2759"/>
<dbReference type="Proteomes" id="UP000827284">
    <property type="component" value="Unassembled WGS sequence"/>
</dbReference>
<feature type="compositionally biased region" description="Polar residues" evidence="1">
    <location>
        <begin position="212"/>
        <end position="221"/>
    </location>
</feature>
<accession>A0A9P3LX89</accession>
<reference evidence="2" key="2">
    <citation type="journal article" date="2022" name="Microbiol. Resour. Announc.">
        <title>Whole-Genome Sequence of Entomortierella parvispora E1425, a Mucoromycotan Fungus Associated with Burkholderiaceae-Related Endosymbiotic Bacteria.</title>
        <authorList>
            <person name="Herlambang A."/>
            <person name="Guo Y."/>
            <person name="Takashima Y."/>
            <person name="Narisawa K."/>
            <person name="Ohta H."/>
            <person name="Nishizawa T."/>
        </authorList>
    </citation>
    <scope>NUCLEOTIDE SEQUENCE</scope>
    <source>
        <strain evidence="2">E1425</strain>
    </source>
</reference>
<dbReference type="AlphaFoldDB" id="A0A9P3LX89"/>
<gene>
    <name evidence="2" type="ORF">EMPS_06226</name>
</gene>
<protein>
    <submittedName>
        <fullName evidence="2">Uncharacterized protein</fullName>
    </submittedName>
</protein>
<organism evidence="2 3">
    <name type="scientific">Entomortierella parvispora</name>
    <dbReference type="NCBI Taxonomy" id="205924"/>
    <lineage>
        <taxon>Eukaryota</taxon>
        <taxon>Fungi</taxon>
        <taxon>Fungi incertae sedis</taxon>
        <taxon>Mucoromycota</taxon>
        <taxon>Mortierellomycotina</taxon>
        <taxon>Mortierellomycetes</taxon>
        <taxon>Mortierellales</taxon>
        <taxon>Mortierellaceae</taxon>
        <taxon>Entomortierella</taxon>
    </lineage>
</organism>
<keyword evidence="3" id="KW-1185">Reference proteome</keyword>
<feature type="compositionally biased region" description="Low complexity" evidence="1">
    <location>
        <begin position="174"/>
        <end position="191"/>
    </location>
</feature>